<dbReference type="EMBL" id="CM026427">
    <property type="protein sequence ID" value="KAG0570613.1"/>
    <property type="molecule type" value="Genomic_DNA"/>
</dbReference>
<dbReference type="EMBL" id="CM026427">
    <property type="protein sequence ID" value="KAG0570615.1"/>
    <property type="molecule type" value="Genomic_DNA"/>
</dbReference>
<evidence type="ECO:0000313" key="8">
    <source>
        <dbReference type="Proteomes" id="UP000822688"/>
    </source>
</evidence>
<keyword evidence="6" id="KW-0333">Golgi apparatus</keyword>
<dbReference type="Pfam" id="PF03254">
    <property type="entry name" value="XG_FTase"/>
    <property type="match status" value="1"/>
</dbReference>
<proteinExistence type="inferred from homology"/>
<protein>
    <recommendedName>
        <fullName evidence="6">Fucosyltransferase</fullName>
        <ecNumber evidence="6">2.4.1.-</ecNumber>
    </recommendedName>
</protein>
<keyword evidence="6" id="KW-0472">Membrane</keyword>
<organism evidence="7 8">
    <name type="scientific">Ceratodon purpureus</name>
    <name type="common">Fire moss</name>
    <name type="synonym">Dicranum purpureum</name>
    <dbReference type="NCBI Taxonomy" id="3225"/>
    <lineage>
        <taxon>Eukaryota</taxon>
        <taxon>Viridiplantae</taxon>
        <taxon>Streptophyta</taxon>
        <taxon>Embryophyta</taxon>
        <taxon>Bryophyta</taxon>
        <taxon>Bryophytina</taxon>
        <taxon>Bryopsida</taxon>
        <taxon>Dicranidae</taxon>
        <taxon>Pseudoditrichales</taxon>
        <taxon>Ditrichaceae</taxon>
        <taxon>Ceratodon</taxon>
    </lineage>
</organism>
<dbReference type="Gene3D" id="3.40.50.11340">
    <property type="match status" value="1"/>
</dbReference>
<evidence type="ECO:0000256" key="6">
    <source>
        <dbReference type="RuleBase" id="RU367004"/>
    </source>
</evidence>
<dbReference type="PANTHER" id="PTHR31889">
    <property type="entry name" value="FUCOSYLTRANSFERASE 2-RELATED"/>
    <property type="match status" value="1"/>
</dbReference>
<keyword evidence="6" id="KW-1133">Transmembrane helix</keyword>
<dbReference type="FunFam" id="3.40.50.11340:FF:000005">
    <property type="entry name" value="Galactoside 2-alpha-L-fucosyltransferase"/>
    <property type="match status" value="1"/>
</dbReference>
<evidence type="ECO:0000256" key="1">
    <source>
        <dbReference type="ARBA" id="ARBA00010481"/>
    </source>
</evidence>
<keyword evidence="8" id="KW-1185">Reference proteome</keyword>
<dbReference type="EC" id="2.4.1.-" evidence="6"/>
<sequence length="559" mass="63665">MPALGGSPASFKMAGGGKRKGRSATGILFTIMASFVVLSFLFAVYSFSRRHYPTERLEDYSKFATDQPEDFQVGDPTLGGLLLRPEDYGGPEQCVSRYEEILIRKPSPYLPSSYLISKLRKYEDRHKRCAPKAAKMSQNGSNSKEDLGDCQFVIWIANSGLGNRMITITSAFVYALLTDRILLLDHSGTDVNGLYCEPFPGTSWLLPENYDYNWINDMTWENKHKLGLYLQENGTANVTIPNPIPNNYIFINLMHDYDDYDKRFFCNRIQKQVRNVPILYWRSNNYAVPGLHFDHEFHRELDLMFPERDTMFHHMIRYLFRPSNVMWGPILRFRQPYLRSAHRQVGLQLRILESNVSASVVADQLLACVLEKSLLPKQMKTAPEDTLHNSRQGTTAVVVASLDMVYYEKLRNYYLDFPAEGDDYIAVHSPSKEEYQQYGFDHDKKAWADIYLLSLSDELVTSPWSTFGYVAHGLAGKTPWMLTKTPSGELALETFQAQGHCNRGVSLEPCFHAPPELDCEGHGIGQDPKTILPFIRPCEDVVGGVKIMPSFAHDRTKAS</sequence>
<comment type="caution">
    <text evidence="7">The sequence shown here is derived from an EMBL/GenBank/DDBJ whole genome shotgun (WGS) entry which is preliminary data.</text>
</comment>
<comment type="similarity">
    <text evidence="1 6">Belongs to the glycosyltransferase 37 family.</text>
</comment>
<dbReference type="GO" id="GO:0009969">
    <property type="term" value="P:xyloglucan biosynthetic process"/>
    <property type="evidence" value="ECO:0007669"/>
    <property type="project" value="TreeGrafter"/>
</dbReference>
<evidence type="ECO:0000256" key="5">
    <source>
        <dbReference type="ARBA" id="ARBA00023316"/>
    </source>
</evidence>
<keyword evidence="3 6" id="KW-0808">Transferase</keyword>
<dbReference type="InterPro" id="IPR004938">
    <property type="entry name" value="XG_FTase"/>
</dbReference>
<name>A0A8T0HHF6_CERPU</name>
<feature type="transmembrane region" description="Helical" evidence="6">
    <location>
        <begin position="27"/>
        <end position="47"/>
    </location>
</feature>
<dbReference type="GO" id="GO:0071555">
    <property type="term" value="P:cell wall organization"/>
    <property type="evidence" value="ECO:0007669"/>
    <property type="project" value="UniProtKB-UniRule"/>
</dbReference>
<comment type="function">
    <text evidence="6">May be involved in cell wall biosynthesis.</text>
</comment>
<accession>A0A8T0HHF6</accession>
<evidence type="ECO:0000256" key="3">
    <source>
        <dbReference type="ARBA" id="ARBA00022679"/>
    </source>
</evidence>
<dbReference type="Gene3D" id="3.40.50.11350">
    <property type="match status" value="1"/>
</dbReference>
<dbReference type="Proteomes" id="UP000822688">
    <property type="component" value="Chromosome 6"/>
</dbReference>
<gene>
    <name evidence="7" type="ORF">KC19_6G175100</name>
</gene>
<dbReference type="EMBL" id="CM026427">
    <property type="protein sequence ID" value="KAG0570612.1"/>
    <property type="molecule type" value="Genomic_DNA"/>
</dbReference>
<keyword evidence="6" id="KW-0812">Transmembrane</keyword>
<reference evidence="7 8" key="1">
    <citation type="submission" date="2020-06" db="EMBL/GenBank/DDBJ databases">
        <title>WGS assembly of Ceratodon purpureus strain R40.</title>
        <authorList>
            <person name="Carey S.B."/>
            <person name="Jenkins J."/>
            <person name="Shu S."/>
            <person name="Lovell J.T."/>
            <person name="Sreedasyam A."/>
            <person name="Maumus F."/>
            <person name="Tiley G.P."/>
            <person name="Fernandez-Pozo N."/>
            <person name="Barry K."/>
            <person name="Chen C."/>
            <person name="Wang M."/>
            <person name="Lipzen A."/>
            <person name="Daum C."/>
            <person name="Saski C.A."/>
            <person name="Payton A.C."/>
            <person name="Mcbreen J.C."/>
            <person name="Conrad R.E."/>
            <person name="Kollar L.M."/>
            <person name="Olsson S."/>
            <person name="Huttunen S."/>
            <person name="Landis J.B."/>
            <person name="Wickett N.J."/>
            <person name="Johnson M.G."/>
            <person name="Rensing S.A."/>
            <person name="Grimwood J."/>
            <person name="Schmutz J."/>
            <person name="Mcdaniel S.F."/>
        </authorList>
    </citation>
    <scope>NUCLEOTIDE SEQUENCE [LARGE SCALE GENOMIC DNA]</scope>
    <source>
        <strain evidence="7 8">R40</strain>
    </source>
</reference>
<dbReference type="AlphaFoldDB" id="A0A8T0HHF6"/>
<dbReference type="GO" id="GO:0042546">
    <property type="term" value="P:cell wall biogenesis"/>
    <property type="evidence" value="ECO:0007669"/>
    <property type="project" value="InterPro"/>
</dbReference>
<dbReference type="EMBL" id="CM026427">
    <property type="protein sequence ID" value="KAG0570611.1"/>
    <property type="molecule type" value="Genomic_DNA"/>
</dbReference>
<evidence type="ECO:0000256" key="4">
    <source>
        <dbReference type="ARBA" id="ARBA00023180"/>
    </source>
</evidence>
<keyword evidence="4" id="KW-0325">Glycoprotein</keyword>
<dbReference type="PANTHER" id="PTHR31889:SF2">
    <property type="entry name" value="FUCOSYLTRANSFERASE 3"/>
    <property type="match status" value="1"/>
</dbReference>
<evidence type="ECO:0000256" key="2">
    <source>
        <dbReference type="ARBA" id="ARBA00022676"/>
    </source>
</evidence>
<keyword evidence="5 6" id="KW-0961">Cell wall biogenesis/degradation</keyword>
<comment type="subcellular location">
    <subcellularLocation>
        <location evidence="6">Golgi apparatus</location>
        <location evidence="6">Golgi stack membrane</location>
        <topology evidence="6">Single-pass type II membrane protein</topology>
    </subcellularLocation>
</comment>
<dbReference type="GO" id="GO:0032580">
    <property type="term" value="C:Golgi cisterna membrane"/>
    <property type="evidence" value="ECO:0007669"/>
    <property type="project" value="UniProtKB-SubCell"/>
</dbReference>
<evidence type="ECO:0000313" key="7">
    <source>
        <dbReference type="EMBL" id="KAG0570615.1"/>
    </source>
</evidence>
<dbReference type="GO" id="GO:0008107">
    <property type="term" value="F:galactoside 2-alpha-L-fucosyltransferase activity"/>
    <property type="evidence" value="ECO:0007669"/>
    <property type="project" value="InterPro"/>
</dbReference>
<keyword evidence="2 6" id="KW-0328">Glycosyltransferase</keyword>